<evidence type="ECO:0000313" key="1">
    <source>
        <dbReference type="EMBL" id="EEG30785.1"/>
    </source>
</evidence>
<organism evidence="1 2">
    <name type="scientific">[Clostridium] methylpentosum DSM 5476</name>
    <dbReference type="NCBI Taxonomy" id="537013"/>
    <lineage>
        <taxon>Bacteria</taxon>
        <taxon>Bacillati</taxon>
        <taxon>Bacillota</taxon>
        <taxon>Clostridia</taxon>
        <taxon>Eubacteriales</taxon>
        <taxon>Oscillospiraceae</taxon>
        <taxon>Oscillospiraceae incertae sedis</taxon>
    </lineage>
</organism>
<name>C0ECG8_9FIRM</name>
<protein>
    <submittedName>
        <fullName evidence="1">Uncharacterized protein</fullName>
    </submittedName>
</protein>
<dbReference type="Proteomes" id="UP000003340">
    <property type="component" value="Unassembled WGS sequence"/>
</dbReference>
<comment type="caution">
    <text evidence="1">The sequence shown here is derived from an EMBL/GenBank/DDBJ whole genome shotgun (WGS) entry which is preliminary data.</text>
</comment>
<keyword evidence="2" id="KW-1185">Reference proteome</keyword>
<dbReference type="AlphaFoldDB" id="C0ECG8"/>
<sequence length="50" mass="5751">MVSIQFLRFISIISLYHVRGAASIAGRMSSRRNKSELFLVFYLKSPCQID</sequence>
<evidence type="ECO:0000313" key="2">
    <source>
        <dbReference type="Proteomes" id="UP000003340"/>
    </source>
</evidence>
<reference evidence="1 2" key="1">
    <citation type="submission" date="2009-01" db="EMBL/GenBank/DDBJ databases">
        <authorList>
            <person name="Fulton L."/>
            <person name="Clifton S."/>
            <person name="Fulton B."/>
            <person name="Xu J."/>
            <person name="Minx P."/>
            <person name="Pepin K.H."/>
            <person name="Johnson M."/>
            <person name="Bhonagiri V."/>
            <person name="Nash W.E."/>
            <person name="Mardis E.R."/>
            <person name="Wilson R.K."/>
        </authorList>
    </citation>
    <scope>NUCLEOTIDE SEQUENCE [LARGE SCALE GENOMIC DNA]</scope>
    <source>
        <strain evidence="1 2">DSM 5476</strain>
    </source>
</reference>
<reference evidence="1 2" key="2">
    <citation type="submission" date="2009-02" db="EMBL/GenBank/DDBJ databases">
        <title>Draft genome sequence of Clostridium methylpentosum (DSM 5476).</title>
        <authorList>
            <person name="Sudarsanam P."/>
            <person name="Ley R."/>
            <person name="Guruge J."/>
            <person name="Turnbaugh P.J."/>
            <person name="Mahowald M."/>
            <person name="Liep D."/>
            <person name="Gordon J."/>
        </authorList>
    </citation>
    <scope>NUCLEOTIDE SEQUENCE [LARGE SCALE GENOMIC DNA]</scope>
    <source>
        <strain evidence="1 2">DSM 5476</strain>
    </source>
</reference>
<gene>
    <name evidence="1" type="ORF">CLOSTMETH_01539</name>
</gene>
<dbReference type="HOGENOM" id="CLU_3116394_0_0_9"/>
<dbReference type="EMBL" id="ACEC01000052">
    <property type="protein sequence ID" value="EEG30785.1"/>
    <property type="molecule type" value="Genomic_DNA"/>
</dbReference>
<accession>C0ECG8</accession>
<proteinExistence type="predicted"/>